<proteinExistence type="predicted"/>
<gene>
    <name evidence="1" type="ORF">H1191_01700</name>
</gene>
<dbReference type="EMBL" id="JACEIQ010000001">
    <property type="protein sequence ID" value="MBA4493029.1"/>
    <property type="molecule type" value="Genomic_DNA"/>
</dbReference>
<reference evidence="1 2" key="1">
    <citation type="submission" date="2020-07" db="EMBL/GenBank/DDBJ databases">
        <authorList>
            <person name="Feng H."/>
        </authorList>
    </citation>
    <scope>NUCLEOTIDE SEQUENCE [LARGE SCALE GENOMIC DNA]</scope>
    <source>
        <strain evidence="2">s-10</strain>
    </source>
</reference>
<dbReference type="Proteomes" id="UP000535491">
    <property type="component" value="Unassembled WGS sequence"/>
</dbReference>
<organism evidence="1 2">
    <name type="scientific">Paenactinomyces guangxiensis</name>
    <dbReference type="NCBI Taxonomy" id="1490290"/>
    <lineage>
        <taxon>Bacteria</taxon>
        <taxon>Bacillati</taxon>
        <taxon>Bacillota</taxon>
        <taxon>Bacilli</taxon>
        <taxon>Bacillales</taxon>
        <taxon>Thermoactinomycetaceae</taxon>
        <taxon>Paenactinomyces</taxon>
    </lineage>
</organism>
<dbReference type="RefSeq" id="WP_181750247.1">
    <property type="nucleotide sequence ID" value="NZ_JACEIQ010000001.1"/>
</dbReference>
<comment type="caution">
    <text evidence="1">The sequence shown here is derived from an EMBL/GenBank/DDBJ whole genome shotgun (WGS) entry which is preliminary data.</text>
</comment>
<sequence length="92" mass="11138">MKEQEIIAKLKEMRVGEPIRFTTENPDVYLDVDRIFLGLDEGWVIYHQERRLVMHDLQEAVQYICKYWNLNIKKVMDLQFSELDEIEDLGEY</sequence>
<evidence type="ECO:0000313" key="1">
    <source>
        <dbReference type="EMBL" id="MBA4493029.1"/>
    </source>
</evidence>
<dbReference type="AlphaFoldDB" id="A0A7W1WNA6"/>
<protein>
    <submittedName>
        <fullName evidence="1">Uncharacterized protein</fullName>
    </submittedName>
</protein>
<name>A0A7W1WNA6_9BACL</name>
<accession>A0A7W1WNA6</accession>
<evidence type="ECO:0000313" key="2">
    <source>
        <dbReference type="Proteomes" id="UP000535491"/>
    </source>
</evidence>
<keyword evidence="2" id="KW-1185">Reference proteome</keyword>